<gene>
    <name evidence="2" type="ORF">HHL28_16060</name>
</gene>
<keyword evidence="3" id="KW-1185">Reference proteome</keyword>
<dbReference type="InterPro" id="IPR011990">
    <property type="entry name" value="TPR-like_helical_dom_sf"/>
</dbReference>
<dbReference type="Gene3D" id="1.25.40.10">
    <property type="entry name" value="Tetratricopeptide repeat domain"/>
    <property type="match status" value="1"/>
</dbReference>
<dbReference type="PROSITE" id="PS51257">
    <property type="entry name" value="PROKAR_LIPOPROTEIN"/>
    <property type="match status" value="1"/>
</dbReference>
<evidence type="ECO:0000313" key="3">
    <source>
        <dbReference type="Proteomes" id="UP000501891"/>
    </source>
</evidence>
<dbReference type="KEGG" id="acru:HHL28_16060"/>
<proteinExistence type="predicted"/>
<dbReference type="AlphaFoldDB" id="A0A858RBP9"/>
<evidence type="ECO:0000256" key="1">
    <source>
        <dbReference type="SAM" id="SignalP"/>
    </source>
</evidence>
<dbReference type="PANTHER" id="PTHR43628:SF1">
    <property type="entry name" value="CHITIN SYNTHASE REGULATORY FACTOR 2-RELATED"/>
    <property type="match status" value="1"/>
</dbReference>
<keyword evidence="1" id="KW-0732">Signal</keyword>
<accession>A0A858RBP9</accession>
<protein>
    <submittedName>
        <fullName evidence="2">Sel1 repeat family protein</fullName>
    </submittedName>
</protein>
<feature type="signal peptide" evidence="1">
    <location>
        <begin position="1"/>
        <end position="26"/>
    </location>
</feature>
<dbReference type="InterPro" id="IPR006597">
    <property type="entry name" value="Sel1-like"/>
</dbReference>
<dbReference type="EMBL" id="CP051775">
    <property type="protein sequence ID" value="QJE74386.1"/>
    <property type="molecule type" value="Genomic_DNA"/>
</dbReference>
<dbReference type="Pfam" id="PF08238">
    <property type="entry name" value="Sel1"/>
    <property type="match status" value="2"/>
</dbReference>
<dbReference type="SMART" id="SM00671">
    <property type="entry name" value="SEL1"/>
    <property type="match status" value="2"/>
</dbReference>
<evidence type="ECO:0000313" key="2">
    <source>
        <dbReference type="EMBL" id="QJE74386.1"/>
    </source>
</evidence>
<name>A0A858RBP9_9PROT</name>
<organism evidence="2 3">
    <name type="scientific">Aerophototrophica crusticola</name>
    <dbReference type="NCBI Taxonomy" id="1709002"/>
    <lineage>
        <taxon>Bacteria</taxon>
        <taxon>Pseudomonadati</taxon>
        <taxon>Pseudomonadota</taxon>
        <taxon>Alphaproteobacteria</taxon>
        <taxon>Rhodospirillales</taxon>
        <taxon>Rhodospirillaceae</taxon>
        <taxon>Aerophototrophica</taxon>
    </lineage>
</organism>
<dbReference type="PANTHER" id="PTHR43628">
    <property type="entry name" value="ACTIVATOR OF C KINASE PROTEIN 1-RELATED"/>
    <property type="match status" value="1"/>
</dbReference>
<sequence>MTVPTGRGVGFAARLSALALSGLVLSACVAGGRDSICPGLPDCQFADPCAALGRPAQEKDAMPFQRAPLLAMAYLQACQGDKAAALVMGESFETGIGVPEDAELASRWYRLAAVKGPPPTTYIVVPGNNASPLPGPLDGRGPAFYPEAAFRLGVMHIEGRGVPQDLKAARHWLRKAMDGGHPLAGRALRAIE</sequence>
<feature type="chain" id="PRO_5033037634" evidence="1">
    <location>
        <begin position="27"/>
        <end position="192"/>
    </location>
</feature>
<dbReference type="Proteomes" id="UP000501891">
    <property type="component" value="Chromosome"/>
</dbReference>
<reference evidence="2" key="1">
    <citation type="submission" date="2020-04" db="EMBL/GenBank/DDBJ databases">
        <title>A desert anoxygenic phototrophic bacterium fixes CO2 using RubisCO under aerobic conditions.</title>
        <authorList>
            <person name="Tang K."/>
        </authorList>
    </citation>
    <scope>NUCLEOTIDE SEQUENCE [LARGE SCALE GENOMIC DNA]</scope>
    <source>
        <strain evidence="2">MIMtkB3</strain>
    </source>
</reference>
<dbReference type="SUPFAM" id="SSF81901">
    <property type="entry name" value="HCP-like"/>
    <property type="match status" value="1"/>
</dbReference>
<dbReference type="InterPro" id="IPR052945">
    <property type="entry name" value="Mitotic_Regulator"/>
</dbReference>